<dbReference type="Pfam" id="PF01966">
    <property type="entry name" value="HD"/>
    <property type="match status" value="1"/>
</dbReference>
<dbReference type="Proteomes" id="UP000434052">
    <property type="component" value="Unassembled WGS sequence"/>
</dbReference>
<dbReference type="CDD" id="cd00077">
    <property type="entry name" value="HDc"/>
    <property type="match status" value="1"/>
</dbReference>
<organism evidence="2 3">
    <name type="scientific">Oceanidesulfovibrio marinus</name>
    <dbReference type="NCBI Taxonomy" id="370038"/>
    <lineage>
        <taxon>Bacteria</taxon>
        <taxon>Pseudomonadati</taxon>
        <taxon>Thermodesulfobacteriota</taxon>
        <taxon>Desulfovibrionia</taxon>
        <taxon>Desulfovibrionales</taxon>
        <taxon>Desulfovibrionaceae</taxon>
        <taxon>Oceanidesulfovibrio</taxon>
    </lineage>
</organism>
<dbReference type="Gene3D" id="1.10.3210.10">
    <property type="entry name" value="Hypothetical protein af1432"/>
    <property type="match status" value="1"/>
</dbReference>
<dbReference type="GO" id="GO:0006203">
    <property type="term" value="P:dGTP catabolic process"/>
    <property type="evidence" value="ECO:0007669"/>
    <property type="project" value="TreeGrafter"/>
</dbReference>
<evidence type="ECO:0000313" key="2">
    <source>
        <dbReference type="EMBL" id="TVM35795.1"/>
    </source>
</evidence>
<accession>A0A6P1ZN13</accession>
<feature type="domain" description="HD" evidence="1">
    <location>
        <begin position="29"/>
        <end position="118"/>
    </location>
</feature>
<dbReference type="EMBL" id="QMIF01000002">
    <property type="protein sequence ID" value="TVM35795.1"/>
    <property type="molecule type" value="Genomic_DNA"/>
</dbReference>
<dbReference type="SUPFAM" id="SSF109604">
    <property type="entry name" value="HD-domain/PDEase-like"/>
    <property type="match status" value="1"/>
</dbReference>
<name>A0A6P1ZN13_9BACT</name>
<sequence length="377" mass="43495">MHCATLILAGVMDHKRTKIDTRPSTQLVKTLRFAALLHDIGHLPFSHAVEKNWLQGLRHEDLSKYIIENYEPIYDIIDKEDVSPSSVALLLAKEPPAKYKLVHEIVSGQLDADRADYLLRDSHSCGVKYGEYDFSRYLQIFAAVESGDSGHLSLCIDENDLHVAESLLIARYHYNLQVPFHRTRSGYDLALRRFMKDFSEYTKPFIVENNQLIKVDFDSLVDLDDYTIMERAKKEIKGKNKWAPYLLRNSHMIPIIDTSTNSEKGQRLFKTLVGELEKSDSFTLEEDYFFQEEEVKIIKSVRSDEIPIGENGIHDPQFSVMLMSSEGKGRQTEFVDISERSWIFKQLTTKEPPKVLRVYVTPDKEDDVRSLLSKLES</sequence>
<dbReference type="InterPro" id="IPR050135">
    <property type="entry name" value="dGTPase-like"/>
</dbReference>
<dbReference type="PANTHER" id="PTHR11373:SF4">
    <property type="entry name" value="DEOXYNUCLEOSIDE TRIPHOSPHATE TRIPHOSPHOHYDROLASE SAMHD1"/>
    <property type="match status" value="1"/>
</dbReference>
<evidence type="ECO:0000259" key="1">
    <source>
        <dbReference type="Pfam" id="PF01966"/>
    </source>
</evidence>
<proteinExistence type="predicted"/>
<protein>
    <submittedName>
        <fullName evidence="2">HD domain-containing protein</fullName>
    </submittedName>
</protein>
<evidence type="ECO:0000313" key="3">
    <source>
        <dbReference type="Proteomes" id="UP000434052"/>
    </source>
</evidence>
<dbReference type="PANTHER" id="PTHR11373">
    <property type="entry name" value="DEOXYNUCLEOSIDE TRIPHOSPHATE TRIPHOSPHOHYDROLASE"/>
    <property type="match status" value="1"/>
</dbReference>
<reference evidence="2 3" key="1">
    <citation type="submission" date="2018-06" db="EMBL/GenBank/DDBJ databases">
        <title>Complete genome of Desulfovibrio marinus P48SEP.</title>
        <authorList>
            <person name="Crispim J.S."/>
            <person name="Vidigal P.M.P."/>
            <person name="Silva L.C.F."/>
            <person name="Araujo L.C."/>
            <person name="Laguardia C.N."/>
            <person name="Dias R.S."/>
            <person name="Sousa M.P."/>
            <person name="Paula S.O."/>
            <person name="Silva C."/>
        </authorList>
    </citation>
    <scope>NUCLEOTIDE SEQUENCE [LARGE SCALE GENOMIC DNA]</scope>
    <source>
        <strain evidence="2 3">P48SEP</strain>
    </source>
</reference>
<dbReference type="GO" id="GO:0008832">
    <property type="term" value="F:dGTPase activity"/>
    <property type="evidence" value="ECO:0007669"/>
    <property type="project" value="TreeGrafter"/>
</dbReference>
<gene>
    <name evidence="2" type="ORF">DQK91_03800</name>
</gene>
<comment type="caution">
    <text evidence="2">The sequence shown here is derived from an EMBL/GenBank/DDBJ whole genome shotgun (WGS) entry which is preliminary data.</text>
</comment>
<dbReference type="AlphaFoldDB" id="A0A6P1ZN13"/>
<dbReference type="InterPro" id="IPR003607">
    <property type="entry name" value="HD/PDEase_dom"/>
</dbReference>
<dbReference type="InterPro" id="IPR006674">
    <property type="entry name" value="HD_domain"/>
</dbReference>